<evidence type="ECO:0000313" key="1">
    <source>
        <dbReference type="EMBL" id="JAE19583.1"/>
    </source>
</evidence>
<accession>A0A0A9GG18</accession>
<proteinExistence type="predicted"/>
<name>A0A0A9GG18_ARUDO</name>
<reference evidence="1" key="2">
    <citation type="journal article" date="2015" name="Data Brief">
        <title>Shoot transcriptome of the giant reed, Arundo donax.</title>
        <authorList>
            <person name="Barrero R.A."/>
            <person name="Guerrero F.D."/>
            <person name="Moolhuijzen P."/>
            <person name="Goolsby J.A."/>
            <person name="Tidwell J."/>
            <person name="Bellgard S.E."/>
            <person name="Bellgard M.I."/>
        </authorList>
    </citation>
    <scope>NUCLEOTIDE SEQUENCE</scope>
    <source>
        <tissue evidence="1">Shoot tissue taken approximately 20 cm above the soil surface</tissue>
    </source>
</reference>
<protein>
    <submittedName>
        <fullName evidence="1">Uncharacterized protein</fullName>
    </submittedName>
</protein>
<organism evidence="1">
    <name type="scientific">Arundo donax</name>
    <name type="common">Giant reed</name>
    <name type="synonym">Donax arundinaceus</name>
    <dbReference type="NCBI Taxonomy" id="35708"/>
    <lineage>
        <taxon>Eukaryota</taxon>
        <taxon>Viridiplantae</taxon>
        <taxon>Streptophyta</taxon>
        <taxon>Embryophyta</taxon>
        <taxon>Tracheophyta</taxon>
        <taxon>Spermatophyta</taxon>
        <taxon>Magnoliopsida</taxon>
        <taxon>Liliopsida</taxon>
        <taxon>Poales</taxon>
        <taxon>Poaceae</taxon>
        <taxon>PACMAD clade</taxon>
        <taxon>Arundinoideae</taxon>
        <taxon>Arundineae</taxon>
        <taxon>Arundo</taxon>
    </lineage>
</organism>
<dbReference type="EMBL" id="GBRH01178313">
    <property type="protein sequence ID" value="JAE19583.1"/>
    <property type="molecule type" value="Transcribed_RNA"/>
</dbReference>
<reference evidence="1" key="1">
    <citation type="submission" date="2014-09" db="EMBL/GenBank/DDBJ databases">
        <authorList>
            <person name="Magalhaes I.L.F."/>
            <person name="Oliveira U."/>
            <person name="Santos F.R."/>
            <person name="Vidigal T.H.D.A."/>
            <person name="Brescovit A.D."/>
            <person name="Santos A.J."/>
        </authorList>
    </citation>
    <scope>NUCLEOTIDE SEQUENCE</scope>
    <source>
        <tissue evidence="1">Shoot tissue taken approximately 20 cm above the soil surface</tissue>
    </source>
</reference>
<dbReference type="AlphaFoldDB" id="A0A0A9GG18"/>
<sequence>MPWMLMSLRGGGMSLRRLMKLRKMIYGSGGCMSLDRSGQ</sequence>